<comment type="caution">
    <text evidence="5">The sequence shown here is derived from an EMBL/GenBank/DDBJ whole genome shotgun (WGS) entry which is preliminary data.</text>
</comment>
<protein>
    <submittedName>
        <fullName evidence="5">ABC transporter substrate-binding protein</fullName>
    </submittedName>
</protein>
<dbReference type="Gene3D" id="3.10.105.10">
    <property type="entry name" value="Dipeptide-binding Protein, Domain 3"/>
    <property type="match status" value="1"/>
</dbReference>
<dbReference type="InterPro" id="IPR000914">
    <property type="entry name" value="SBP_5_dom"/>
</dbReference>
<reference evidence="5 6" key="1">
    <citation type="submission" date="2022-04" db="EMBL/GenBank/DDBJ databases">
        <title>Positive selection, recombination, and allopatry shape intraspecific diversity of widespread and dominant cyanobacteria.</title>
        <authorList>
            <person name="Wei J."/>
            <person name="Shu W."/>
            <person name="Hu C."/>
        </authorList>
    </citation>
    <scope>NUCLEOTIDE SEQUENCE [LARGE SCALE GENOMIC DNA]</scope>
    <source>
        <strain evidence="5 6">GB2-A5</strain>
    </source>
</reference>
<name>A0ABV0JKS9_9CYAN</name>
<dbReference type="Gene3D" id="3.90.76.10">
    <property type="entry name" value="Dipeptide-binding Protein, Domain 1"/>
    <property type="match status" value="1"/>
</dbReference>
<evidence type="ECO:0000256" key="2">
    <source>
        <dbReference type="ARBA" id="ARBA00022448"/>
    </source>
</evidence>
<dbReference type="PANTHER" id="PTHR30290:SF9">
    <property type="entry name" value="OLIGOPEPTIDE-BINDING PROTEIN APPA"/>
    <property type="match status" value="1"/>
</dbReference>
<feature type="domain" description="Solute-binding protein family 5" evidence="4">
    <location>
        <begin position="66"/>
        <end position="483"/>
    </location>
</feature>
<accession>A0ABV0JKS9</accession>
<gene>
    <name evidence="5" type="ORF">NDI37_06155</name>
</gene>
<proteinExistence type="inferred from homology"/>
<evidence type="ECO:0000259" key="4">
    <source>
        <dbReference type="Pfam" id="PF00496"/>
    </source>
</evidence>
<keyword evidence="2" id="KW-0813">Transport</keyword>
<comment type="similarity">
    <text evidence="1">Belongs to the bacterial solute-binding protein 5 family.</text>
</comment>
<dbReference type="SUPFAM" id="SSF53850">
    <property type="entry name" value="Periplasmic binding protein-like II"/>
    <property type="match status" value="1"/>
</dbReference>
<keyword evidence="6" id="KW-1185">Reference proteome</keyword>
<dbReference type="InterPro" id="IPR039424">
    <property type="entry name" value="SBP_5"/>
</dbReference>
<dbReference type="EMBL" id="JAMPKK010000009">
    <property type="protein sequence ID" value="MEP0864045.1"/>
    <property type="molecule type" value="Genomic_DNA"/>
</dbReference>
<dbReference type="Gene3D" id="3.40.190.10">
    <property type="entry name" value="Periplasmic binding protein-like II"/>
    <property type="match status" value="1"/>
</dbReference>
<evidence type="ECO:0000313" key="5">
    <source>
        <dbReference type="EMBL" id="MEP0864045.1"/>
    </source>
</evidence>
<evidence type="ECO:0000256" key="3">
    <source>
        <dbReference type="ARBA" id="ARBA00022729"/>
    </source>
</evidence>
<organism evidence="5 6">
    <name type="scientific">Funiculus sociatus GB2-A5</name>
    <dbReference type="NCBI Taxonomy" id="2933946"/>
    <lineage>
        <taxon>Bacteria</taxon>
        <taxon>Bacillati</taxon>
        <taxon>Cyanobacteriota</taxon>
        <taxon>Cyanophyceae</taxon>
        <taxon>Coleofasciculales</taxon>
        <taxon>Coleofasciculaceae</taxon>
        <taxon>Funiculus</taxon>
    </lineage>
</organism>
<dbReference type="PIRSF" id="PIRSF002741">
    <property type="entry name" value="MppA"/>
    <property type="match status" value="1"/>
</dbReference>
<evidence type="ECO:0000256" key="1">
    <source>
        <dbReference type="ARBA" id="ARBA00005695"/>
    </source>
</evidence>
<evidence type="ECO:0000313" key="6">
    <source>
        <dbReference type="Proteomes" id="UP001442494"/>
    </source>
</evidence>
<dbReference type="CDD" id="cd08500">
    <property type="entry name" value="PBP2_NikA_DppA_OppA_like_4"/>
    <property type="match status" value="1"/>
</dbReference>
<dbReference type="PANTHER" id="PTHR30290">
    <property type="entry name" value="PERIPLASMIC BINDING COMPONENT OF ABC TRANSPORTER"/>
    <property type="match status" value="1"/>
</dbReference>
<keyword evidence="3" id="KW-0732">Signal</keyword>
<dbReference type="InterPro" id="IPR030678">
    <property type="entry name" value="Peptide/Ni-bd"/>
</dbReference>
<sequence>MICVTFALFGCSPQSFKSQAAENLSQLVTVTLADPKTFNWVLNQEFPHVFLFTYEGLTFENRVTGEIEPALAESWEISKDKKRVVFTLRENLKWSNGEPLTADDVVFTYEDVVFNKEIPTDARDSLKIGTSGAFPKVRKVDERRVEFILPEPFAPFLRTTTGTQNDAVIILPKHALQDAVKSKNSEGKPKLMSIWGVDAKPDEIIVNGPYKIESYTTSERVVFRRNPYYWRRDAQGDRLPYIERVIWQITENMDTQLLQFRSKDLDTTDGWGRMRPEDFPLLKREEKRGKFKIYTGEGRPGTNFIAFNLNKGRRNSRPLIDPIKSRWFNNVAFRQAVAYAIDRQTMINNTLRGLGELQNSPISVQSPYYISPKEGLKVYEYNPEKSKKLLLGAGFKYNEKGALLDAEGNPVRFSLITNAENQTRVSIGATIKQNLSQIGIQVDLNPMAFNTLVDKLANTLDWECYLLGFTGGVEPHSGANVWFTDGGLHSFNQAPQVGQTPIEGREVYPWEQEIADLYVKASQELDETKRKAIYAETQRITQEYLPMIYLVNALSMSAVRDRVSGIKYSSLGGAFWNIYELKVSD</sequence>
<dbReference type="Pfam" id="PF00496">
    <property type="entry name" value="SBP_bac_5"/>
    <property type="match status" value="1"/>
</dbReference>
<dbReference type="Proteomes" id="UP001442494">
    <property type="component" value="Unassembled WGS sequence"/>
</dbReference>